<evidence type="ECO:0000313" key="2">
    <source>
        <dbReference type="Proteomes" id="UP000028999"/>
    </source>
</evidence>
<accession>A0A078JV24</accession>
<keyword evidence="2" id="KW-1185">Reference proteome</keyword>
<gene>
    <name evidence="1" type="primary">BnaAnng30470D</name>
    <name evidence="1" type="ORF">GSBRNA2T00087768001</name>
</gene>
<name>A0A078JV24_BRANA</name>
<evidence type="ECO:0000313" key="1">
    <source>
        <dbReference type="EMBL" id="CDY69436.1"/>
    </source>
</evidence>
<dbReference type="Gramene" id="CDY69436">
    <property type="protein sequence ID" value="CDY69436"/>
    <property type="gene ID" value="GSBRNA2T00087768001"/>
</dbReference>
<dbReference type="AlphaFoldDB" id="A0A078JV24"/>
<dbReference type="PaxDb" id="3708-A0A078JV24"/>
<reference evidence="1 2" key="1">
    <citation type="journal article" date="2014" name="Science">
        <title>Plant genetics. Early allopolyploid evolution in the post-Neolithic Brassica napus oilseed genome.</title>
        <authorList>
            <person name="Chalhoub B."/>
            <person name="Denoeud F."/>
            <person name="Liu S."/>
            <person name="Parkin I.A."/>
            <person name="Tang H."/>
            <person name="Wang X."/>
            <person name="Chiquet J."/>
            <person name="Belcram H."/>
            <person name="Tong C."/>
            <person name="Samans B."/>
            <person name="Correa M."/>
            <person name="Da Silva C."/>
            <person name="Just J."/>
            <person name="Falentin C."/>
            <person name="Koh C.S."/>
            <person name="Le Clainche I."/>
            <person name="Bernard M."/>
            <person name="Bento P."/>
            <person name="Noel B."/>
            <person name="Labadie K."/>
            <person name="Alberti A."/>
            <person name="Charles M."/>
            <person name="Arnaud D."/>
            <person name="Guo H."/>
            <person name="Daviaud C."/>
            <person name="Alamery S."/>
            <person name="Jabbari K."/>
            <person name="Zhao M."/>
            <person name="Edger P.P."/>
            <person name="Chelaifa H."/>
            <person name="Tack D."/>
            <person name="Lassalle G."/>
            <person name="Mestiri I."/>
            <person name="Schnel N."/>
            <person name="Le Paslier M.C."/>
            <person name="Fan G."/>
            <person name="Renault V."/>
            <person name="Bayer P.E."/>
            <person name="Golicz A.A."/>
            <person name="Manoli S."/>
            <person name="Lee T.H."/>
            <person name="Thi V.H."/>
            <person name="Chalabi S."/>
            <person name="Hu Q."/>
            <person name="Fan C."/>
            <person name="Tollenaere R."/>
            <person name="Lu Y."/>
            <person name="Battail C."/>
            <person name="Shen J."/>
            <person name="Sidebottom C.H."/>
            <person name="Wang X."/>
            <person name="Canaguier A."/>
            <person name="Chauveau A."/>
            <person name="Berard A."/>
            <person name="Deniot G."/>
            <person name="Guan M."/>
            <person name="Liu Z."/>
            <person name="Sun F."/>
            <person name="Lim Y.P."/>
            <person name="Lyons E."/>
            <person name="Town C.D."/>
            <person name="Bancroft I."/>
            <person name="Wang X."/>
            <person name="Meng J."/>
            <person name="Ma J."/>
            <person name="Pires J.C."/>
            <person name="King G.J."/>
            <person name="Brunel D."/>
            <person name="Delourme R."/>
            <person name="Renard M."/>
            <person name="Aury J.M."/>
            <person name="Adams K.L."/>
            <person name="Batley J."/>
            <person name="Snowdon R.J."/>
            <person name="Tost J."/>
            <person name="Edwards D."/>
            <person name="Zhou Y."/>
            <person name="Hua W."/>
            <person name="Sharpe A.G."/>
            <person name="Paterson A.H."/>
            <person name="Guan C."/>
            <person name="Wincker P."/>
        </authorList>
    </citation>
    <scope>NUCLEOTIDE SEQUENCE [LARGE SCALE GENOMIC DNA]</scope>
    <source>
        <strain evidence="2">cv. Darmor-bzh</strain>
    </source>
</reference>
<dbReference type="EMBL" id="LK039430">
    <property type="protein sequence ID" value="CDY69436.1"/>
    <property type="molecule type" value="Genomic_DNA"/>
</dbReference>
<sequence length="112" mass="12502">MPATVNVHRLTTVSSFDCFSDSTAFEDISEPVFPIPEEHFRFPDHSELPGLANSNTQIPDIIDELTAVKGTVSDHLPQGKYCVMATIKIVLINKLWRFTATRTASEVIQELL</sequence>
<organism evidence="1 2">
    <name type="scientific">Brassica napus</name>
    <name type="common">Rape</name>
    <dbReference type="NCBI Taxonomy" id="3708"/>
    <lineage>
        <taxon>Eukaryota</taxon>
        <taxon>Viridiplantae</taxon>
        <taxon>Streptophyta</taxon>
        <taxon>Embryophyta</taxon>
        <taxon>Tracheophyta</taxon>
        <taxon>Spermatophyta</taxon>
        <taxon>Magnoliopsida</taxon>
        <taxon>eudicotyledons</taxon>
        <taxon>Gunneridae</taxon>
        <taxon>Pentapetalae</taxon>
        <taxon>rosids</taxon>
        <taxon>malvids</taxon>
        <taxon>Brassicales</taxon>
        <taxon>Brassicaceae</taxon>
        <taxon>Brassiceae</taxon>
        <taxon>Brassica</taxon>
    </lineage>
</organism>
<protein>
    <submittedName>
        <fullName evidence="1">BnaAnng30470D protein</fullName>
    </submittedName>
</protein>
<proteinExistence type="predicted"/>
<dbReference type="Proteomes" id="UP000028999">
    <property type="component" value="Unassembled WGS sequence"/>
</dbReference>